<protein>
    <recommendedName>
        <fullName evidence="4">2-C-methyl-D-erythritol 4-phosphate cytidylyltransferase</fullName>
    </recommendedName>
</protein>
<dbReference type="PANTHER" id="PTHR32125">
    <property type="entry name" value="2-C-METHYL-D-ERYTHRITOL 4-PHOSPHATE CYTIDYLYLTRANSFERASE, CHLOROPLASTIC"/>
    <property type="match status" value="1"/>
</dbReference>
<reference evidence="3" key="1">
    <citation type="submission" date="2018-05" db="EMBL/GenBank/DDBJ databases">
        <authorList>
            <person name="Lanie J.A."/>
            <person name="Ng W.-L."/>
            <person name="Kazmierczak K.M."/>
            <person name="Andrzejewski T.M."/>
            <person name="Davidsen T.M."/>
            <person name="Wayne K.J."/>
            <person name="Tettelin H."/>
            <person name="Glass J.I."/>
            <person name="Rusch D."/>
            <person name="Podicherti R."/>
            <person name="Tsui H.-C.T."/>
            <person name="Winkler M.E."/>
        </authorList>
    </citation>
    <scope>NUCLEOTIDE SEQUENCE</scope>
</reference>
<organism evidence="3">
    <name type="scientific">marine metagenome</name>
    <dbReference type="NCBI Taxonomy" id="408172"/>
    <lineage>
        <taxon>unclassified sequences</taxon>
        <taxon>metagenomes</taxon>
        <taxon>ecological metagenomes</taxon>
    </lineage>
</organism>
<dbReference type="InterPro" id="IPR050088">
    <property type="entry name" value="IspD/TarI_cytidylyltransf_bact"/>
</dbReference>
<gene>
    <name evidence="3" type="ORF">METZ01_LOCUS263048</name>
</gene>
<evidence type="ECO:0000313" key="3">
    <source>
        <dbReference type="EMBL" id="SVC10194.1"/>
    </source>
</evidence>
<dbReference type="SUPFAM" id="SSF53448">
    <property type="entry name" value="Nucleotide-diphospho-sugar transferases"/>
    <property type="match status" value="1"/>
</dbReference>
<evidence type="ECO:0000256" key="1">
    <source>
        <dbReference type="ARBA" id="ARBA00022679"/>
    </source>
</evidence>
<dbReference type="EMBL" id="UINC01073648">
    <property type="protein sequence ID" value="SVC10194.1"/>
    <property type="molecule type" value="Genomic_DNA"/>
</dbReference>
<dbReference type="GO" id="GO:0050518">
    <property type="term" value="F:2-C-methyl-D-erythritol 4-phosphate cytidylyltransferase activity"/>
    <property type="evidence" value="ECO:0007669"/>
    <property type="project" value="TreeGrafter"/>
</dbReference>
<dbReference type="PANTHER" id="PTHR32125:SF4">
    <property type="entry name" value="2-C-METHYL-D-ERYTHRITOL 4-PHOSPHATE CYTIDYLYLTRANSFERASE, CHLOROPLASTIC"/>
    <property type="match status" value="1"/>
</dbReference>
<evidence type="ECO:0008006" key="4">
    <source>
        <dbReference type="Google" id="ProtNLM"/>
    </source>
</evidence>
<name>A0A382JD41_9ZZZZ</name>
<keyword evidence="2" id="KW-0548">Nucleotidyltransferase</keyword>
<dbReference type="InterPro" id="IPR034683">
    <property type="entry name" value="IspD/TarI"/>
</dbReference>
<feature type="non-terminal residue" evidence="3">
    <location>
        <position position="199"/>
    </location>
</feature>
<keyword evidence="1" id="KW-0808">Transferase</keyword>
<dbReference type="InterPro" id="IPR029044">
    <property type="entry name" value="Nucleotide-diphossugar_trans"/>
</dbReference>
<dbReference type="AlphaFoldDB" id="A0A382JD41"/>
<evidence type="ECO:0000256" key="2">
    <source>
        <dbReference type="ARBA" id="ARBA00022695"/>
    </source>
</evidence>
<sequence>MSNCFILLAAGKGKRFKSNTLKQFTNYKNKPLFMHSIDKVIKSNLFKNIVLVTNNKIKLKNKKIKIIKGGRERYQSSQKALEYIKNKKFKYVFIHDAARPNFSINLLKNLKKHLTKNKAVVPYINTDNSTKYNYRNKIVNLKRERVMLTQTPQCFEFKTLYNLSKNNKTLVTDEATLFLNNNKKIKFIKGEEANIKIAK</sequence>
<dbReference type="Pfam" id="PF01128">
    <property type="entry name" value="IspD"/>
    <property type="match status" value="1"/>
</dbReference>
<accession>A0A382JD41</accession>
<proteinExistence type="predicted"/>
<dbReference type="Gene3D" id="3.90.550.10">
    <property type="entry name" value="Spore Coat Polysaccharide Biosynthesis Protein SpsA, Chain A"/>
    <property type="match status" value="1"/>
</dbReference>